<evidence type="ECO:0000256" key="2">
    <source>
        <dbReference type="SAM" id="MobiDB-lite"/>
    </source>
</evidence>
<feature type="region of interest" description="Disordered" evidence="2">
    <location>
        <begin position="62"/>
        <end position="159"/>
    </location>
</feature>
<dbReference type="PANTHER" id="PTHR15228">
    <property type="entry name" value="SPERMATHECAL PHYSIOLOGY VARIANT"/>
    <property type="match status" value="1"/>
</dbReference>
<feature type="compositionally biased region" description="Polar residues" evidence="2">
    <location>
        <begin position="68"/>
        <end position="79"/>
    </location>
</feature>
<dbReference type="STRING" id="7868.ENSCMIP00000011046"/>
<sequence>MSATNLGIIFGPTLLREGPGAELSVPDSLLQAQLVAFLISHQQQVFQGEECLAWPLAPTASPGGSLAAAQTRTSSSESLTLKRHSSEGYISDRSSSNEALDDSRDRRRESAGSYDLAAAPVDVMRRSSEELQEFPENLPTPEQDGVPDSPTKTNFNRQPAKYQRYGQAKARAVIPKPTGLPVIVANLPPAQPQEEGVEATRGGERGQGGPDTERGHSLRGKASSRSSSPDCGTLKRSGHKPKRFEMTVQTARLVAKLQERVKPEVTEGGGAGESHTAQEPPTLAQHPTQPPAQPTNSNNNNNNTGSERAGAVGVVGADAGPGAVVGAGEGDGGILQRLKATESPQNREIHFV</sequence>
<dbReference type="Ensembl" id="ENSCMIT00000011324.1">
    <property type="protein sequence ID" value="ENSCMIP00000011046.1"/>
    <property type="gene ID" value="ENSCMIG00000005784.1"/>
</dbReference>
<reference evidence="4" key="5">
    <citation type="submission" date="2025-09" db="UniProtKB">
        <authorList>
            <consortium name="Ensembl"/>
        </authorList>
    </citation>
    <scope>IDENTIFICATION</scope>
</reference>
<dbReference type="GO" id="GO:0007165">
    <property type="term" value="P:signal transduction"/>
    <property type="evidence" value="ECO:0007669"/>
    <property type="project" value="InterPro"/>
</dbReference>
<dbReference type="PANTHER" id="PTHR15228:SF16">
    <property type="entry name" value="GEM-INTERACTING PROTEIN"/>
    <property type="match status" value="1"/>
</dbReference>
<dbReference type="GO" id="GO:0005096">
    <property type="term" value="F:GTPase activator activity"/>
    <property type="evidence" value="ECO:0007669"/>
    <property type="project" value="UniProtKB-KW"/>
</dbReference>
<evidence type="ECO:0000256" key="1">
    <source>
        <dbReference type="ARBA" id="ARBA00022468"/>
    </source>
</evidence>
<evidence type="ECO:0000313" key="4">
    <source>
        <dbReference type="Ensembl" id="ENSCMIP00000011046.1"/>
    </source>
</evidence>
<feature type="compositionally biased region" description="Low complexity" evidence="2">
    <location>
        <begin position="294"/>
        <end position="318"/>
    </location>
</feature>
<accession>A0A4W3H5P1</accession>
<dbReference type="AlphaFoldDB" id="A0A4W3H5P1"/>
<feature type="region of interest" description="Disordered" evidence="2">
    <location>
        <begin position="190"/>
        <end position="318"/>
    </location>
</feature>
<dbReference type="GO" id="GO:0005886">
    <property type="term" value="C:plasma membrane"/>
    <property type="evidence" value="ECO:0007669"/>
    <property type="project" value="TreeGrafter"/>
</dbReference>
<evidence type="ECO:0000313" key="5">
    <source>
        <dbReference type="Proteomes" id="UP000314986"/>
    </source>
</evidence>
<reference evidence="5" key="2">
    <citation type="journal article" date="2007" name="PLoS Biol.">
        <title>Survey sequencing and comparative analysis of the elephant shark (Callorhinchus milii) genome.</title>
        <authorList>
            <person name="Venkatesh B."/>
            <person name="Kirkness E.F."/>
            <person name="Loh Y.H."/>
            <person name="Halpern A.L."/>
            <person name="Lee A.P."/>
            <person name="Johnson J."/>
            <person name="Dandona N."/>
            <person name="Viswanathan L.D."/>
            <person name="Tay A."/>
            <person name="Venter J.C."/>
            <person name="Strausberg R.L."/>
            <person name="Brenner S."/>
        </authorList>
    </citation>
    <scope>NUCLEOTIDE SEQUENCE [LARGE SCALE GENOMIC DNA]</scope>
</reference>
<dbReference type="Gene3D" id="1.10.555.10">
    <property type="entry name" value="Rho GTPase activation protein"/>
    <property type="match status" value="1"/>
</dbReference>
<keyword evidence="5" id="KW-1185">Reference proteome</keyword>
<name>A0A4W3H5P1_CALMI</name>
<dbReference type="PROSITE" id="PS50238">
    <property type="entry name" value="RHOGAP"/>
    <property type="match status" value="1"/>
</dbReference>
<feature type="domain" description="Rho-GAP" evidence="3">
    <location>
        <begin position="1"/>
        <end position="46"/>
    </location>
</feature>
<dbReference type="InParanoid" id="A0A4W3H5P1"/>
<reference evidence="5" key="3">
    <citation type="journal article" date="2014" name="Nature">
        <title>Elephant shark genome provides unique insights into gnathostome evolution.</title>
        <authorList>
            <consortium name="International Elephant Shark Genome Sequencing Consortium"/>
            <person name="Venkatesh B."/>
            <person name="Lee A.P."/>
            <person name="Ravi V."/>
            <person name="Maurya A.K."/>
            <person name="Lian M.M."/>
            <person name="Swann J.B."/>
            <person name="Ohta Y."/>
            <person name="Flajnik M.F."/>
            <person name="Sutoh Y."/>
            <person name="Kasahara M."/>
            <person name="Hoon S."/>
            <person name="Gangu V."/>
            <person name="Roy S.W."/>
            <person name="Irimia M."/>
            <person name="Korzh V."/>
            <person name="Kondrychyn I."/>
            <person name="Lim Z.W."/>
            <person name="Tay B.H."/>
            <person name="Tohari S."/>
            <person name="Kong K.W."/>
            <person name="Ho S."/>
            <person name="Lorente-Galdos B."/>
            <person name="Quilez J."/>
            <person name="Marques-Bonet T."/>
            <person name="Raney B.J."/>
            <person name="Ingham P.W."/>
            <person name="Tay A."/>
            <person name="Hillier L.W."/>
            <person name="Minx P."/>
            <person name="Boehm T."/>
            <person name="Wilson R.K."/>
            <person name="Brenner S."/>
            <person name="Warren W.C."/>
        </authorList>
    </citation>
    <scope>NUCLEOTIDE SEQUENCE [LARGE SCALE GENOMIC DNA]</scope>
</reference>
<dbReference type="Proteomes" id="UP000314986">
    <property type="component" value="Unassembled WGS sequence"/>
</dbReference>
<dbReference type="InterPro" id="IPR000198">
    <property type="entry name" value="RhoGAP_dom"/>
</dbReference>
<dbReference type="GO" id="GO:0051056">
    <property type="term" value="P:regulation of small GTPase mediated signal transduction"/>
    <property type="evidence" value="ECO:0007669"/>
    <property type="project" value="UniProtKB-ARBA"/>
</dbReference>
<organism evidence="4 5">
    <name type="scientific">Callorhinchus milii</name>
    <name type="common">Ghost shark</name>
    <dbReference type="NCBI Taxonomy" id="7868"/>
    <lineage>
        <taxon>Eukaryota</taxon>
        <taxon>Metazoa</taxon>
        <taxon>Chordata</taxon>
        <taxon>Craniata</taxon>
        <taxon>Vertebrata</taxon>
        <taxon>Chondrichthyes</taxon>
        <taxon>Holocephali</taxon>
        <taxon>Chimaeriformes</taxon>
        <taxon>Callorhinchidae</taxon>
        <taxon>Callorhinchus</taxon>
    </lineage>
</organism>
<evidence type="ECO:0000259" key="3">
    <source>
        <dbReference type="PROSITE" id="PS50238"/>
    </source>
</evidence>
<dbReference type="InterPro" id="IPR008936">
    <property type="entry name" value="Rho_GTPase_activation_prot"/>
</dbReference>
<reference evidence="4" key="4">
    <citation type="submission" date="2025-08" db="UniProtKB">
        <authorList>
            <consortium name="Ensembl"/>
        </authorList>
    </citation>
    <scope>IDENTIFICATION</scope>
</reference>
<reference evidence="5" key="1">
    <citation type="journal article" date="2006" name="Science">
        <title>Ancient noncoding elements conserved in the human genome.</title>
        <authorList>
            <person name="Venkatesh B."/>
            <person name="Kirkness E.F."/>
            <person name="Loh Y.H."/>
            <person name="Halpern A.L."/>
            <person name="Lee A.P."/>
            <person name="Johnson J."/>
            <person name="Dandona N."/>
            <person name="Viswanathan L.D."/>
            <person name="Tay A."/>
            <person name="Venter J.C."/>
            <person name="Strausberg R.L."/>
            <person name="Brenner S."/>
        </authorList>
    </citation>
    <scope>NUCLEOTIDE SEQUENCE [LARGE SCALE GENOMIC DNA]</scope>
</reference>
<keyword evidence="1" id="KW-0343">GTPase activation</keyword>
<dbReference type="SUPFAM" id="SSF48350">
    <property type="entry name" value="GTPase activation domain, GAP"/>
    <property type="match status" value="1"/>
</dbReference>
<dbReference type="InterPro" id="IPR051025">
    <property type="entry name" value="RhoGAP"/>
</dbReference>
<feature type="compositionally biased region" description="Basic and acidic residues" evidence="2">
    <location>
        <begin position="101"/>
        <end position="110"/>
    </location>
</feature>
<protein>
    <submittedName>
        <fullName evidence="4">GEM-interacting protein-like</fullName>
    </submittedName>
</protein>
<proteinExistence type="predicted"/>